<keyword evidence="3 6" id="KW-0812">Transmembrane</keyword>
<dbReference type="GO" id="GO:0050071">
    <property type="term" value="F:phosphatidylglycerol lysyltransferase activity"/>
    <property type="evidence" value="ECO:0007669"/>
    <property type="project" value="UniProtKB-EC"/>
</dbReference>
<evidence type="ECO:0000256" key="5">
    <source>
        <dbReference type="ARBA" id="ARBA00023136"/>
    </source>
</evidence>
<keyword evidence="8" id="KW-1185">Reference proteome</keyword>
<feature type="transmembrane region" description="Helical" evidence="6">
    <location>
        <begin position="150"/>
        <end position="174"/>
    </location>
</feature>
<dbReference type="GO" id="GO:0005886">
    <property type="term" value="C:plasma membrane"/>
    <property type="evidence" value="ECO:0007669"/>
    <property type="project" value="UniProtKB-SubCell"/>
</dbReference>
<comment type="function">
    <text evidence="6">Catalyzes the transfer of a lysyl group from L-lysyl-tRNA(Lys) to membrane-bound phosphatidylglycerol (PG), which produces lysylphosphatidylglycerol (LPG), a major component of the bacterial membrane with a positive net charge. LPG synthesis contributes to bacterial virulence as it is involved in the resistance mechanism against cationic antimicrobial peptides (CAMP) produces by the host's immune system (defensins, cathelicidins) and by the competing microorganisms.</text>
</comment>
<sequence>MPQVPLLFSCSKVYSVCSNSEKVDYMPDFKKERLLKSIKIFLPLALLIIASVEIHQFAAGIHVSVLKKELNEFSYPELATVFLLTCGAIVPMFFYDAILLQLLRADITLGRLLRISFIANSFSNLIGFGGFAGAMLRTYFYGRYERDKRVLLRTIASVSLFYLTGISLLSWMIAAGYRNYPLLADAKWLVLAVFAVSLYLPAFLFFTFRRLKEDGANIIDSQTAIRLVTVSLFEWMAIYAVIIYIASILHLPAGAGSLFPVFVIASCAGIVSMIPGGLGSFDLVFIWGTQEIGIPDEKVVVLLLLYRIGYLLLPFIFGVILLIKEYWDKWIHFLGRCDEGANIALLKPQPDNSILDKAKKNRP</sequence>
<dbReference type="EMBL" id="QWVT01000002">
    <property type="protein sequence ID" value="RID88827.1"/>
    <property type="molecule type" value="Genomic_DNA"/>
</dbReference>
<dbReference type="OrthoDB" id="145485at2"/>
<evidence type="ECO:0000313" key="7">
    <source>
        <dbReference type="EMBL" id="RID88827.1"/>
    </source>
</evidence>
<dbReference type="PANTHER" id="PTHR39087">
    <property type="entry name" value="UPF0104 MEMBRANE PROTEIN MJ1595"/>
    <property type="match status" value="1"/>
</dbReference>
<evidence type="ECO:0000313" key="8">
    <source>
        <dbReference type="Proteomes" id="UP000265816"/>
    </source>
</evidence>
<protein>
    <recommendedName>
        <fullName evidence="6">Phosphatidylglycerol lysyltransferase</fullName>
        <ecNumber evidence="6">2.3.2.3</ecNumber>
    </recommendedName>
    <alternativeName>
        <fullName evidence="6">Lysylphosphatidylglycerol synthase</fullName>
    </alternativeName>
</protein>
<dbReference type="Pfam" id="PF03706">
    <property type="entry name" value="LPG_synthase_TM"/>
    <property type="match status" value="1"/>
</dbReference>
<evidence type="ECO:0000256" key="1">
    <source>
        <dbReference type="ARBA" id="ARBA00004651"/>
    </source>
</evidence>
<feature type="transmembrane region" description="Helical" evidence="6">
    <location>
        <begin position="40"/>
        <end position="66"/>
    </location>
</feature>
<evidence type="ECO:0000256" key="3">
    <source>
        <dbReference type="ARBA" id="ARBA00022692"/>
    </source>
</evidence>
<keyword evidence="4 6" id="KW-1133">Transmembrane helix</keyword>
<dbReference type="PANTHER" id="PTHR39087:SF2">
    <property type="entry name" value="UPF0104 MEMBRANE PROTEIN MJ1595"/>
    <property type="match status" value="1"/>
</dbReference>
<feature type="transmembrane region" description="Helical" evidence="6">
    <location>
        <begin position="115"/>
        <end position="138"/>
    </location>
</feature>
<keyword evidence="6" id="KW-0046">Antibiotic resistance</keyword>
<comment type="caution">
    <text evidence="7">The sequence shown here is derived from an EMBL/GenBank/DDBJ whole genome shotgun (WGS) entry which is preliminary data.</text>
</comment>
<comment type="similarity">
    <text evidence="6">Belongs to the LPG synthase family.</text>
</comment>
<name>A0A398BGG6_9BACI</name>
<keyword evidence="6" id="KW-0443">Lipid metabolism</keyword>
<evidence type="ECO:0000256" key="6">
    <source>
        <dbReference type="RuleBase" id="RU363042"/>
    </source>
</evidence>
<organism evidence="7 8">
    <name type="scientific">Mesobacillus zeae</name>
    <dbReference type="NCBI Taxonomy" id="1917180"/>
    <lineage>
        <taxon>Bacteria</taxon>
        <taxon>Bacillati</taxon>
        <taxon>Bacillota</taxon>
        <taxon>Bacilli</taxon>
        <taxon>Bacillales</taxon>
        <taxon>Bacillaceae</taxon>
        <taxon>Mesobacillus</taxon>
    </lineage>
</organism>
<dbReference type="GO" id="GO:0006629">
    <property type="term" value="P:lipid metabolic process"/>
    <property type="evidence" value="ECO:0007669"/>
    <property type="project" value="UniProtKB-KW"/>
</dbReference>
<feature type="transmembrane region" description="Helical" evidence="6">
    <location>
        <begin position="299"/>
        <end position="323"/>
    </location>
</feature>
<reference evidence="7 8" key="1">
    <citation type="submission" date="2018-08" db="EMBL/GenBank/DDBJ databases">
        <title>Bacillus jemisoniae sp. nov., Bacillus chryseoplanitiae sp. nov., Bacillus resnikiae sp. nov., and Bacillus frankliniae sp. nov., isolated from Viking spacecraft and associated surfaces.</title>
        <authorList>
            <person name="Seuylemezian A."/>
            <person name="Vaishampayan P."/>
        </authorList>
    </citation>
    <scope>NUCLEOTIDE SEQUENCE [LARGE SCALE GENOMIC DNA]</scope>
    <source>
        <strain evidence="7 8">JJ-247</strain>
    </source>
</reference>
<comment type="subcellular location">
    <subcellularLocation>
        <location evidence="1 6">Cell membrane</location>
        <topology evidence="1 6">Multi-pass membrane protein</topology>
    </subcellularLocation>
</comment>
<keyword evidence="2" id="KW-1003">Cell membrane</keyword>
<keyword evidence="6" id="KW-0808">Transferase</keyword>
<dbReference type="GO" id="GO:0046677">
    <property type="term" value="P:response to antibiotic"/>
    <property type="evidence" value="ECO:0007669"/>
    <property type="project" value="UniProtKB-KW"/>
</dbReference>
<accession>A0A398BGG6</accession>
<dbReference type="EC" id="2.3.2.3" evidence="6"/>
<dbReference type="AlphaFoldDB" id="A0A398BGG6"/>
<comment type="catalytic activity">
    <reaction evidence="6">
        <text>L-lysyl-tRNA(Lys) + a 1,2-diacyl-sn-glycero-3-phospho-(1'-sn-glycerol) = a 1,2-diacyl-sn-glycero-3-phospho-1'-(3'-O-L-lysyl)-sn-glycerol + tRNA(Lys)</text>
        <dbReference type="Rhea" id="RHEA:10668"/>
        <dbReference type="Rhea" id="RHEA-COMP:9696"/>
        <dbReference type="Rhea" id="RHEA-COMP:9697"/>
        <dbReference type="ChEBI" id="CHEBI:64716"/>
        <dbReference type="ChEBI" id="CHEBI:75792"/>
        <dbReference type="ChEBI" id="CHEBI:78442"/>
        <dbReference type="ChEBI" id="CHEBI:78529"/>
        <dbReference type="EC" id="2.3.2.3"/>
    </reaction>
</comment>
<evidence type="ECO:0000256" key="2">
    <source>
        <dbReference type="ARBA" id="ARBA00022475"/>
    </source>
</evidence>
<proteinExistence type="inferred from homology"/>
<dbReference type="Proteomes" id="UP000265816">
    <property type="component" value="Unassembled WGS sequence"/>
</dbReference>
<gene>
    <name evidence="6" type="primary">mprF</name>
    <name evidence="7" type="ORF">D1970_00850</name>
</gene>
<dbReference type="InterPro" id="IPR022791">
    <property type="entry name" value="L-PG_synthase/AglD"/>
</dbReference>
<feature type="transmembrane region" description="Helical" evidence="6">
    <location>
        <begin position="78"/>
        <end position="103"/>
    </location>
</feature>
<feature type="transmembrane region" description="Helical" evidence="6">
    <location>
        <begin position="227"/>
        <end position="249"/>
    </location>
</feature>
<feature type="transmembrane region" description="Helical" evidence="6">
    <location>
        <begin position="261"/>
        <end position="287"/>
    </location>
</feature>
<feature type="transmembrane region" description="Helical" evidence="6">
    <location>
        <begin position="186"/>
        <end position="206"/>
    </location>
</feature>
<keyword evidence="5 6" id="KW-0472">Membrane</keyword>
<evidence type="ECO:0000256" key="4">
    <source>
        <dbReference type="ARBA" id="ARBA00022989"/>
    </source>
</evidence>